<dbReference type="PANTHER" id="PTHR22807">
    <property type="entry name" value="NOP2 YEAST -RELATED NOL1/NOP2/FMU SUN DOMAIN-CONTAINING"/>
    <property type="match status" value="1"/>
</dbReference>
<dbReference type="InterPro" id="IPR001678">
    <property type="entry name" value="MeTrfase_RsmB-F_NOP2_dom"/>
</dbReference>
<dbReference type="Gene3D" id="3.40.50.150">
    <property type="entry name" value="Vaccinia Virus protein VP39"/>
    <property type="match status" value="1"/>
</dbReference>
<sequence length="304" mass="37355">MNSKFIEYFKENFFKSENDLKIFLSSLDKHLKKTIRINTNKISPDILLERLKKYNYDLSPTFSKNVYYIERWENFDELEKRLGFTLEHLMWFFYIQELWASSSVFYLSDWKIDETNYLILDMASSPGWKTTQLEEFYPNSFIVANEFSRDRTAQLIANIERMWSENVWLTCYNWQFIWRLTETFDKILLDAPCSWEWIWFKAIESLKYWNLKNVKKIADLQEKLFESWLNALKVGWEMLYSTCTMNKIENEWVIENVLRKYPDSFEIITQKRFWPHIDNTWWFFVTRIKKLKSVDYKFSKKIEL</sequence>
<feature type="binding site" evidence="5">
    <location>
        <position position="190"/>
    </location>
    <ligand>
        <name>S-adenosyl-L-methionine</name>
        <dbReference type="ChEBI" id="CHEBI:59789"/>
    </ligand>
</feature>
<keyword evidence="2 5" id="KW-0808">Transferase</keyword>
<evidence type="ECO:0000256" key="2">
    <source>
        <dbReference type="ARBA" id="ARBA00022679"/>
    </source>
</evidence>
<dbReference type="GO" id="GO:0008173">
    <property type="term" value="F:RNA methyltransferase activity"/>
    <property type="evidence" value="ECO:0007669"/>
    <property type="project" value="InterPro"/>
</dbReference>
<dbReference type="Pfam" id="PF01189">
    <property type="entry name" value="Methyltr_RsmB-F"/>
    <property type="match status" value="1"/>
</dbReference>
<dbReference type="InterPro" id="IPR029063">
    <property type="entry name" value="SAM-dependent_MTases_sf"/>
</dbReference>
<dbReference type="InterPro" id="IPR023267">
    <property type="entry name" value="RCMT"/>
</dbReference>
<feature type="non-terminal residue" evidence="7">
    <location>
        <position position="304"/>
    </location>
</feature>
<proteinExistence type="inferred from homology"/>
<keyword evidence="4 5" id="KW-0694">RNA-binding</keyword>
<name>K2F4H9_9BACT</name>
<organism evidence="7">
    <name type="scientific">uncultured bacterium</name>
    <name type="common">gcode 4</name>
    <dbReference type="NCBI Taxonomy" id="1234023"/>
    <lineage>
        <taxon>Bacteria</taxon>
        <taxon>environmental samples</taxon>
    </lineage>
</organism>
<keyword evidence="3 5" id="KW-0949">S-adenosyl-L-methionine</keyword>
<reference evidence="7" key="1">
    <citation type="journal article" date="2012" name="Science">
        <title>Fermentation, hydrogen, and sulfur metabolism in multiple uncultivated bacterial phyla.</title>
        <authorList>
            <person name="Wrighton K.C."/>
            <person name="Thomas B.C."/>
            <person name="Sharon I."/>
            <person name="Miller C.S."/>
            <person name="Castelle C.J."/>
            <person name="VerBerkmoes N.C."/>
            <person name="Wilkins M.J."/>
            <person name="Hettich R.L."/>
            <person name="Lipton M.S."/>
            <person name="Williams K.H."/>
            <person name="Long P.E."/>
            <person name="Banfield J.F."/>
        </authorList>
    </citation>
    <scope>NUCLEOTIDE SEQUENCE [LARGE SCALE GENOMIC DNA]</scope>
</reference>
<comment type="similarity">
    <text evidence="5">Belongs to the class I-like SAM-binding methyltransferase superfamily. RsmB/NOP family.</text>
</comment>
<dbReference type="GO" id="GO:0001510">
    <property type="term" value="P:RNA methylation"/>
    <property type="evidence" value="ECO:0007669"/>
    <property type="project" value="InterPro"/>
</dbReference>
<feature type="binding site" evidence="5">
    <location>
        <position position="146"/>
    </location>
    <ligand>
        <name>S-adenosyl-L-methionine</name>
        <dbReference type="ChEBI" id="CHEBI:59789"/>
    </ligand>
</feature>
<evidence type="ECO:0000313" key="7">
    <source>
        <dbReference type="EMBL" id="EKE26021.1"/>
    </source>
</evidence>
<feature type="active site" description="Nucleophile" evidence="5">
    <location>
        <position position="243"/>
    </location>
</feature>
<comment type="caution">
    <text evidence="7">The sequence shown here is derived from an EMBL/GenBank/DDBJ whole genome shotgun (WGS) entry which is preliminary data.</text>
</comment>
<evidence type="ECO:0000259" key="6">
    <source>
        <dbReference type="PROSITE" id="PS51686"/>
    </source>
</evidence>
<gene>
    <name evidence="7" type="ORF">ACD_4C00467G0005</name>
</gene>
<accession>K2F4H9</accession>
<feature type="domain" description="SAM-dependent MTase RsmB/NOP-type" evidence="6">
    <location>
        <begin position="23"/>
        <end position="304"/>
    </location>
</feature>
<dbReference type="AlphaFoldDB" id="K2F4H9"/>
<dbReference type="EMBL" id="AMFJ01000983">
    <property type="protein sequence ID" value="EKE26021.1"/>
    <property type="molecule type" value="Genomic_DNA"/>
</dbReference>
<evidence type="ECO:0000256" key="1">
    <source>
        <dbReference type="ARBA" id="ARBA00022603"/>
    </source>
</evidence>
<evidence type="ECO:0000256" key="5">
    <source>
        <dbReference type="PROSITE-ProRule" id="PRU01023"/>
    </source>
</evidence>
<evidence type="ECO:0000256" key="4">
    <source>
        <dbReference type="ARBA" id="ARBA00022884"/>
    </source>
</evidence>
<dbReference type="PROSITE" id="PS51686">
    <property type="entry name" value="SAM_MT_RSMB_NOP"/>
    <property type="match status" value="1"/>
</dbReference>
<protein>
    <submittedName>
        <fullName evidence="7">rRNA (Cytosine-C(5)-)-methyltransferase RsmF</fullName>
    </submittedName>
</protein>
<dbReference type="PRINTS" id="PR02008">
    <property type="entry name" value="RCMTFAMILY"/>
</dbReference>
<dbReference type="GO" id="GO:0003723">
    <property type="term" value="F:RNA binding"/>
    <property type="evidence" value="ECO:0007669"/>
    <property type="project" value="UniProtKB-UniRule"/>
</dbReference>
<dbReference type="SUPFAM" id="SSF53335">
    <property type="entry name" value="S-adenosyl-L-methionine-dependent methyltransferases"/>
    <property type="match status" value="1"/>
</dbReference>
<dbReference type="InterPro" id="IPR049560">
    <property type="entry name" value="MeTrfase_RsmB-F_NOP2_cat"/>
</dbReference>
<dbReference type="Gene3D" id="3.30.70.1170">
    <property type="entry name" value="Sun protein, domain 3"/>
    <property type="match status" value="1"/>
</dbReference>
<dbReference type="PANTHER" id="PTHR22807:SF30">
    <property type="entry name" value="28S RRNA (CYTOSINE(4447)-C(5))-METHYLTRANSFERASE-RELATED"/>
    <property type="match status" value="1"/>
</dbReference>
<evidence type="ECO:0000256" key="3">
    <source>
        <dbReference type="ARBA" id="ARBA00022691"/>
    </source>
</evidence>
<comment type="caution">
    <text evidence="5">Lacks conserved residue(s) required for the propagation of feature annotation.</text>
</comment>
<keyword evidence="1 5" id="KW-0489">Methyltransferase</keyword>